<organism evidence="1 2">
    <name type="scientific">Globodera rostochiensis</name>
    <name type="common">Golden nematode worm</name>
    <name type="synonym">Heterodera rostochiensis</name>
    <dbReference type="NCBI Taxonomy" id="31243"/>
    <lineage>
        <taxon>Eukaryota</taxon>
        <taxon>Metazoa</taxon>
        <taxon>Ecdysozoa</taxon>
        <taxon>Nematoda</taxon>
        <taxon>Chromadorea</taxon>
        <taxon>Rhabditida</taxon>
        <taxon>Tylenchina</taxon>
        <taxon>Tylenchomorpha</taxon>
        <taxon>Tylenchoidea</taxon>
        <taxon>Heteroderidae</taxon>
        <taxon>Heteroderinae</taxon>
        <taxon>Globodera</taxon>
    </lineage>
</organism>
<proteinExistence type="predicted"/>
<dbReference type="Proteomes" id="UP000887572">
    <property type="component" value="Unplaced"/>
</dbReference>
<keyword evidence="1" id="KW-1185">Reference proteome</keyword>
<dbReference type="AlphaFoldDB" id="A0A914HYL5"/>
<protein>
    <submittedName>
        <fullName evidence="2">Transposase</fullName>
    </submittedName>
</protein>
<dbReference type="WBParaSite" id="Gr19_v10_g5682.t1">
    <property type="protein sequence ID" value="Gr19_v10_g5682.t1"/>
    <property type="gene ID" value="Gr19_v10_g5682"/>
</dbReference>
<sequence length="492" mass="57422">MQIFLNILSYFCLINEFLTFPNDLFDELWQNAEHKKVNVNEIHQPKLARFGEVKINVAEQRQQLYGTVKEEAVEEAHLGAVKAEKEFVNQIGQCSGHKLKSEYSSNEDFGEYENVHSSDVASKYGGLSDEEKQKIVNEFIKRKERLAIKLGIVPSWQKTEEIADELGVSIRSIFTWKKEFGLIESKEYFTKKKLNVAKQFEKLKKQNSRMTNLEIAAKLNVTGSQLAQCRKVSHSKKFHTDAEKRELLNQFDEIKRKNPKLSAKNIHKMLSISRETLRRWRKLLDERDKLDAHSSNDDVMLSGDEASKLSENKGRKRIIGDDEKQRIVKKFLEKKAQLTNELGIALSWQKTEEIADELGVSIRSITNWKKEFVIIPEKSDGEKGKIEVVKHYKKMKRQNPKMPNKEIATKLGIIRNRLDIYRKQFDPDYQKAKFYNNETKIELVKQYHQIKRNDPQLPDEEIAKLFDICTTSLCLWKKQFAEHVLSDEASER</sequence>
<reference evidence="2" key="1">
    <citation type="submission" date="2022-11" db="UniProtKB">
        <authorList>
            <consortium name="WormBaseParasite"/>
        </authorList>
    </citation>
    <scope>IDENTIFICATION</scope>
</reference>
<accession>A0A914HYL5</accession>
<evidence type="ECO:0000313" key="2">
    <source>
        <dbReference type="WBParaSite" id="Gr19_v10_g5682.t1"/>
    </source>
</evidence>
<name>A0A914HYL5_GLORO</name>
<evidence type="ECO:0000313" key="1">
    <source>
        <dbReference type="Proteomes" id="UP000887572"/>
    </source>
</evidence>